<dbReference type="GO" id="GO:0009244">
    <property type="term" value="P:lipopolysaccharide core region biosynthetic process"/>
    <property type="evidence" value="ECO:0007669"/>
    <property type="project" value="UniProtKB-UniRule"/>
</dbReference>
<keyword evidence="1" id="KW-0448">Lipopolysaccharide biosynthesis</keyword>
<dbReference type="InterPro" id="IPR017172">
    <property type="entry name" value="Lsacc_core_hep_kinase_RfaP"/>
</dbReference>
<dbReference type="PIRSF" id="PIRSF037318">
    <property type="entry name" value="RfaP"/>
    <property type="match status" value="1"/>
</dbReference>
<comment type="pathway">
    <text evidence="1">Bacterial outer membrane biogenesis; LPS core biosynthesis.</text>
</comment>
<keyword evidence="1" id="KW-0808">Transferase</keyword>
<dbReference type="NCBIfam" id="NF011703">
    <property type="entry name" value="PRK15123.1"/>
    <property type="match status" value="1"/>
</dbReference>
<gene>
    <name evidence="3" type="ORF">B9G39_02820</name>
</gene>
<feature type="active site" evidence="2">
    <location>
        <position position="163"/>
    </location>
</feature>
<keyword evidence="1 3" id="KW-0418">Kinase</keyword>
<evidence type="ECO:0000256" key="2">
    <source>
        <dbReference type="PIRSR" id="PIRSR037318-50"/>
    </source>
</evidence>
<dbReference type="AlphaFoldDB" id="A0A4P9VJX9"/>
<keyword evidence="4" id="KW-1185">Reference proteome</keyword>
<evidence type="ECO:0000313" key="4">
    <source>
        <dbReference type="Proteomes" id="UP000257039"/>
    </source>
</evidence>
<name>A0A4P9VJX9_9GAMM</name>
<keyword evidence="1" id="KW-0067">ATP-binding</keyword>
<comment type="caution">
    <text evidence="3">The sequence shown here is derived from an EMBL/GenBank/DDBJ whole genome shotgun (WGS) entry which is preliminary data.</text>
</comment>
<organism evidence="3 4">
    <name type="scientific">Zooshikella ganghwensis</name>
    <dbReference type="NCBI Taxonomy" id="202772"/>
    <lineage>
        <taxon>Bacteria</taxon>
        <taxon>Pseudomonadati</taxon>
        <taxon>Pseudomonadota</taxon>
        <taxon>Gammaproteobacteria</taxon>
        <taxon>Oceanospirillales</taxon>
        <taxon>Zooshikellaceae</taxon>
        <taxon>Zooshikella</taxon>
    </lineage>
</organism>
<comment type="function">
    <text evidence="1">Kinase involved in the biosynthesis of the core oligosaccharide region of lipopolysaccharide (LPS). Catalyzes the phosphorylation of heptose I (HepI), the first heptose added to the Kdo2-lipid A module.</text>
</comment>
<dbReference type="Proteomes" id="UP000257039">
    <property type="component" value="Unassembled WGS sequence"/>
</dbReference>
<dbReference type="EMBL" id="NDXW01000001">
    <property type="protein sequence ID" value="RDH42460.1"/>
    <property type="molecule type" value="Genomic_DNA"/>
</dbReference>
<dbReference type="EC" id="2.7.1.-" evidence="1"/>
<evidence type="ECO:0000256" key="1">
    <source>
        <dbReference type="PIRNR" id="PIRNR037318"/>
    </source>
</evidence>
<dbReference type="RefSeq" id="WP_094785961.1">
    <property type="nucleotide sequence ID" value="NZ_NDXW01000001.1"/>
</dbReference>
<evidence type="ECO:0000313" key="3">
    <source>
        <dbReference type="EMBL" id="RDH42460.1"/>
    </source>
</evidence>
<reference evidence="3 4" key="1">
    <citation type="submission" date="2017-04" db="EMBL/GenBank/DDBJ databases">
        <title>Draft genome sequence of Zooshikella ganghwensis VG4 isolated from Red Sea sediments.</title>
        <authorList>
            <person name="Rehman Z."/>
            <person name="Alam I."/>
            <person name="Kamau A."/>
            <person name="Bajic V."/>
            <person name="Leiknes T."/>
        </authorList>
    </citation>
    <scope>NUCLEOTIDE SEQUENCE [LARGE SCALE GENOMIC DNA]</scope>
    <source>
        <strain evidence="3 4">VG4</strain>
    </source>
</reference>
<dbReference type="GO" id="GO:0005524">
    <property type="term" value="F:ATP binding"/>
    <property type="evidence" value="ECO:0007669"/>
    <property type="project" value="UniProtKB-UniRule"/>
</dbReference>
<proteinExistence type="inferred from homology"/>
<dbReference type="UniPathway" id="UPA00958"/>
<sequence>MTIYLRKEFEERWTGLDPFEQVKLLQGKVFRELEARRTLQFESAGKSYFAKIHGGIGWKEIIANLLRFRLPVLGAEDEWLAIRRLEKAEVPTMTVAAYGKRGKNPAQQLSFIITDDLTNTISLEDYTLDWLKHPPPYAIKYQLIKKVAEYTKKMHLSGVNHRDYYICHYLLHLPEDGSELTVETIKLNLIDLHRAQVRSKTPTRWIKKDLAALYFSVLDIGLTYRDVLRFIRYYTGVPLRQALKNQRYWQSITHKAKKMYLRKQRKGDAI</sequence>
<protein>
    <recommendedName>
        <fullName evidence="1">Lipopolysaccharide core heptose(I) kinase</fullName>
        <ecNumber evidence="1">2.7.1.-</ecNumber>
    </recommendedName>
</protein>
<dbReference type="GO" id="GO:0016301">
    <property type="term" value="F:kinase activity"/>
    <property type="evidence" value="ECO:0007669"/>
    <property type="project" value="UniProtKB-UniRule"/>
</dbReference>
<keyword evidence="1" id="KW-0547">Nucleotide-binding</keyword>
<accession>A0A4P9VJX9</accession>
<dbReference type="Pfam" id="PF06293">
    <property type="entry name" value="Kdo"/>
    <property type="match status" value="1"/>
</dbReference>
<comment type="similarity">
    <text evidence="1">Belongs to the protein kinase superfamily. KdkA/rfaP family.</text>
</comment>